<organism evidence="3 4">
    <name type="scientific">Candidatus Treponema excrementipullorum</name>
    <dbReference type="NCBI Taxonomy" id="2838768"/>
    <lineage>
        <taxon>Bacteria</taxon>
        <taxon>Pseudomonadati</taxon>
        <taxon>Spirochaetota</taxon>
        <taxon>Spirochaetia</taxon>
        <taxon>Spirochaetales</taxon>
        <taxon>Treponemataceae</taxon>
        <taxon>Treponema</taxon>
    </lineage>
</organism>
<dbReference type="EMBL" id="JAHLFV010000159">
    <property type="protein sequence ID" value="MBU3850235.1"/>
    <property type="molecule type" value="Genomic_DNA"/>
</dbReference>
<dbReference type="InterPro" id="IPR057727">
    <property type="entry name" value="WCX_dom"/>
</dbReference>
<sequence length="339" mass="39432">MSKKLSDEEKHKNTLQRETPKKIELDHNCCQILAILREIPRDSGIKCNAEYLKERMGVAKITVYRATSILTDLGIIEFKHGSYVRIDDGKEYFDSDTKKNIALVAGVKGLMQQYKDTPVFNNLVELLYKLEPNLAKDDEIFSSARITVPPQIEYNVNPHNWNKVYEALKRNVKIKFRYKKPYTNQLAQRTVCPYQLLLDDGSVYLFAHSDYAEMELLYDLNFMADIIITNEEFTLPKDFDFKFRCGGGRLGAYKGLNVEKYVIRFTGYAKEWIKHHKWADDQEITEDESSTTITFSSTQDDKVFQLILSWGVQAEPLAPQKLVDRWKTEITALYHKIQK</sequence>
<evidence type="ECO:0000259" key="2">
    <source>
        <dbReference type="Pfam" id="PF25583"/>
    </source>
</evidence>
<comment type="caution">
    <text evidence="3">The sequence shown here is derived from an EMBL/GenBank/DDBJ whole genome shotgun (WGS) entry which is preliminary data.</text>
</comment>
<dbReference type="PANTHER" id="PTHR34580">
    <property type="match status" value="1"/>
</dbReference>
<dbReference type="InterPro" id="IPR026881">
    <property type="entry name" value="WYL_dom"/>
</dbReference>
<evidence type="ECO:0000313" key="4">
    <source>
        <dbReference type="Proteomes" id="UP000823914"/>
    </source>
</evidence>
<accession>A0A9E2NZF5</accession>
<feature type="domain" description="WCX" evidence="2">
    <location>
        <begin position="261"/>
        <end position="333"/>
    </location>
</feature>
<dbReference type="Proteomes" id="UP000823914">
    <property type="component" value="Unassembled WGS sequence"/>
</dbReference>
<dbReference type="PROSITE" id="PS52050">
    <property type="entry name" value="WYL"/>
    <property type="match status" value="1"/>
</dbReference>
<dbReference type="Pfam" id="PF25583">
    <property type="entry name" value="WCX"/>
    <property type="match status" value="1"/>
</dbReference>
<reference evidence="3" key="2">
    <citation type="submission" date="2021-04" db="EMBL/GenBank/DDBJ databases">
        <authorList>
            <person name="Gilroy R."/>
        </authorList>
    </citation>
    <scope>NUCLEOTIDE SEQUENCE</scope>
    <source>
        <strain evidence="3">Gambia15-2214</strain>
    </source>
</reference>
<dbReference type="Pfam" id="PF13280">
    <property type="entry name" value="WYL"/>
    <property type="match status" value="1"/>
</dbReference>
<dbReference type="PANTHER" id="PTHR34580:SF1">
    <property type="entry name" value="PROTEIN PAFC"/>
    <property type="match status" value="1"/>
</dbReference>
<protein>
    <submittedName>
        <fullName evidence="3">WYL domain-containing protein</fullName>
    </submittedName>
</protein>
<proteinExistence type="predicted"/>
<evidence type="ECO:0000259" key="1">
    <source>
        <dbReference type="Pfam" id="PF13280"/>
    </source>
</evidence>
<gene>
    <name evidence="3" type="ORF">IAA16_06690</name>
</gene>
<dbReference type="AlphaFoldDB" id="A0A9E2NZF5"/>
<feature type="domain" description="WYL" evidence="1">
    <location>
        <begin position="161"/>
        <end position="221"/>
    </location>
</feature>
<dbReference type="InterPro" id="IPR051534">
    <property type="entry name" value="CBASS_pafABC_assoc_protein"/>
</dbReference>
<dbReference type="SUPFAM" id="SSF46785">
    <property type="entry name" value="Winged helix' DNA-binding domain"/>
    <property type="match status" value="1"/>
</dbReference>
<evidence type="ECO:0000313" key="3">
    <source>
        <dbReference type="EMBL" id="MBU3850235.1"/>
    </source>
</evidence>
<dbReference type="InterPro" id="IPR036390">
    <property type="entry name" value="WH_DNA-bd_sf"/>
</dbReference>
<name>A0A9E2NZF5_9SPIR</name>
<reference evidence="3" key="1">
    <citation type="journal article" date="2021" name="PeerJ">
        <title>Extensive microbial diversity within the chicken gut microbiome revealed by metagenomics and culture.</title>
        <authorList>
            <person name="Gilroy R."/>
            <person name="Ravi A."/>
            <person name="Getino M."/>
            <person name="Pursley I."/>
            <person name="Horton D.L."/>
            <person name="Alikhan N.F."/>
            <person name="Baker D."/>
            <person name="Gharbi K."/>
            <person name="Hall N."/>
            <person name="Watson M."/>
            <person name="Adriaenssens E.M."/>
            <person name="Foster-Nyarko E."/>
            <person name="Jarju S."/>
            <person name="Secka A."/>
            <person name="Antonio M."/>
            <person name="Oren A."/>
            <person name="Chaudhuri R.R."/>
            <person name="La Ragione R."/>
            <person name="Hildebrand F."/>
            <person name="Pallen M.J."/>
        </authorList>
    </citation>
    <scope>NUCLEOTIDE SEQUENCE</scope>
    <source>
        <strain evidence="3">Gambia15-2214</strain>
    </source>
</reference>